<evidence type="ECO:0000256" key="1">
    <source>
        <dbReference type="SAM" id="MobiDB-lite"/>
    </source>
</evidence>
<proteinExistence type="predicted"/>
<keyword evidence="3" id="KW-1185">Reference proteome</keyword>
<dbReference type="EMBL" id="AP027079">
    <property type="protein sequence ID" value="BDU68921.1"/>
    <property type="molecule type" value="Genomic_DNA"/>
</dbReference>
<reference evidence="3" key="1">
    <citation type="journal article" date="2023" name="Int. J. Syst. Evol. Microbiol.">
        <title>Mesoterricola silvestris gen. nov., sp. nov., Mesoterricola sediminis sp. nov., Geothrix oryzae sp. nov., Geothrix edaphica sp. nov., Geothrix rubra sp. nov., and Geothrix limicola sp. nov., six novel members of Acidobacteriota isolated from soils.</title>
        <authorList>
            <person name="Itoh H."/>
            <person name="Sugisawa Y."/>
            <person name="Mise K."/>
            <person name="Xu Z."/>
            <person name="Kuniyasu M."/>
            <person name="Ushijima N."/>
            <person name="Kawano K."/>
            <person name="Kobayashi E."/>
            <person name="Shiratori Y."/>
            <person name="Masuda Y."/>
            <person name="Senoo K."/>
        </authorList>
    </citation>
    <scope>NUCLEOTIDE SEQUENCE [LARGE SCALE GENOMIC DNA]</scope>
    <source>
        <strain evidence="3">Red222</strain>
    </source>
</reference>
<protein>
    <submittedName>
        <fullName evidence="2">Uncharacterized protein</fullName>
    </submittedName>
</protein>
<feature type="compositionally biased region" description="Pro residues" evidence="1">
    <location>
        <begin position="339"/>
        <end position="354"/>
    </location>
</feature>
<evidence type="ECO:0000313" key="3">
    <source>
        <dbReference type="Proteomes" id="UP001242010"/>
    </source>
</evidence>
<dbReference type="Proteomes" id="UP001242010">
    <property type="component" value="Chromosome"/>
</dbReference>
<sequence length="433" mass="45721">MIRPRPLLGLAALALSLGLGSFWLTRRTPGAPPQDEVQTLFRTEVSGPGTLVALQPPAVPLRTVRWAGPLPGGAAVAQVLTQTGQQRIVLFQNGQLGSTLSLPCPPGASASFFQFADLVDAVVVPGEAVALLYRGANATEPALVLAWDLHSDQMKWAHRAKGAHLALSPDRHSVFLFGEGGVSILDLAGAARASVLQVELPQEVGEVSGLLPTGSRSFLAAHAAGLSAWHQGSWTHTKAPTPSPLGFGRNLGTLAGSVKSAWWQPEPGLLMPLDPKGVPEESRNLKALLPEAAALDADLLRLLGVDESGALWFGLARPTLPSAPVSVREAAQPVAGEPSPEPSPSMPAAQPPAPSRDQWEAHLKQGLDRVYRWKPGEETMTALAWAEAWKNLAPPAGFVPPTGDAGLRPEAGALTFGAPERLWWLPMRALQPR</sequence>
<accession>A0ABM8DPR9</accession>
<name>A0ABM8DPR9_9BACT</name>
<organism evidence="2 3">
    <name type="scientific">Geothrix oryzae</name>
    <dbReference type="NCBI Taxonomy" id="2927975"/>
    <lineage>
        <taxon>Bacteria</taxon>
        <taxon>Pseudomonadati</taxon>
        <taxon>Acidobacteriota</taxon>
        <taxon>Holophagae</taxon>
        <taxon>Holophagales</taxon>
        <taxon>Holophagaceae</taxon>
        <taxon>Geothrix</taxon>
    </lineage>
</organism>
<evidence type="ECO:0000313" key="2">
    <source>
        <dbReference type="EMBL" id="BDU68921.1"/>
    </source>
</evidence>
<gene>
    <name evidence="2" type="ORF">GETHOR_10220</name>
</gene>
<feature type="region of interest" description="Disordered" evidence="1">
    <location>
        <begin position="326"/>
        <end position="357"/>
    </location>
</feature>